<comment type="similarity">
    <text evidence="2 3">Belongs to the peptidase M16 family.</text>
</comment>
<dbReference type="Pfam" id="PF00675">
    <property type="entry name" value="Peptidase_M16"/>
    <property type="match status" value="1"/>
</dbReference>
<dbReference type="RefSeq" id="WP_321395356.1">
    <property type="nucleotide sequence ID" value="NZ_CP139487.1"/>
</dbReference>
<dbReference type="InterPro" id="IPR011249">
    <property type="entry name" value="Metalloenz_LuxS/M16"/>
</dbReference>
<accession>A0AAX4HPL2</accession>
<sequence>MKIDQVQLDNELNTLFIHSPGCSAGTVQMWFRAGSALEKHDNQGIAHFLEHMFFKGTPKRPGPQLAHDIESYGGEVNAFTSFDYTCYYINTPSLFMDKSVDILLDMVANPLFGQEDIPSERQVVFEEYRRAMDNPSQYNFIQLQKASFENGYAHPILGREDTILNFSQEQVKSFREQFYNLENALLVVAGDLKDRAELEKKIRSFRLPHGQKSEFGPFTIKEKESVNVHDKDIRQATLTLCLQSPNYNHEKAAAEDLAINCLAHGETSRFYQALVAKTSLCNGIAGSTMYFANGGVHMIKMSFPVENLSKVSKLFMSTLNDVLVNGFTPEEITKIKNQYISSKIYERESIESYAFSLGHGFAQSGNIFCEDEFIEKIRAASTDEVWSGIEKVVRQTSHFTLQVPKGTKMEPLEKELKKWQGELKKAATKTKSKFSKIKQLTSTHDSAVKVVELKPGIKLIYRQNKLTPTFVMHAYMKGGQSVETAKNAGIHHLSSRLLTYGYKGMGYEKLKNELESLSSSLNGFSGKNAYGMTLHGQTKDFERLSHHFFGTLLTPEIPKKFFDHEKKVILRALDNQKEDAMKQAFKAFYKMVFNQHAYSLDLAGTPETIKTFSPMGLQKVHAGLLKNSELIFTYCGDLDFSVVHHHFMEATKNLKPRTPGKKTLKKAKGLVGKTANLEFKREQTQIVIGAPAYPIGNKEDLYLKMITAHLSGQSSELFVDVRDRKGLCYSVSPIHVSALEAGCWGIYIGSGHDKTEAAIEAILGILNNLRDHGIKREEFERIKTMIDGQNLLGIQTNEDYAQFYSIPVLHGLGLDFPHKNNDQIRSAKYEDFQAFLKKFFSKKWNIVQAGRND</sequence>
<dbReference type="PANTHER" id="PTHR11851">
    <property type="entry name" value="METALLOPROTEASE"/>
    <property type="match status" value="1"/>
</dbReference>
<evidence type="ECO:0000259" key="4">
    <source>
        <dbReference type="Pfam" id="PF00675"/>
    </source>
</evidence>
<gene>
    <name evidence="6" type="ORF">SOO65_00430</name>
</gene>
<reference evidence="6 7" key="1">
    <citation type="submission" date="2023-11" db="EMBL/GenBank/DDBJ databases">
        <title>Peredibacter starrii A3.12.</title>
        <authorList>
            <person name="Mitchell R.J."/>
        </authorList>
    </citation>
    <scope>NUCLEOTIDE SEQUENCE [LARGE SCALE GENOMIC DNA]</scope>
    <source>
        <strain evidence="6 7">A3.12</strain>
    </source>
</reference>
<evidence type="ECO:0000259" key="5">
    <source>
        <dbReference type="Pfam" id="PF05193"/>
    </source>
</evidence>
<dbReference type="GO" id="GO:0004222">
    <property type="term" value="F:metalloendopeptidase activity"/>
    <property type="evidence" value="ECO:0007669"/>
    <property type="project" value="InterPro"/>
</dbReference>
<dbReference type="GO" id="GO:0006508">
    <property type="term" value="P:proteolysis"/>
    <property type="evidence" value="ECO:0007669"/>
    <property type="project" value="InterPro"/>
</dbReference>
<feature type="domain" description="Peptidase M16 C-terminal" evidence="5">
    <location>
        <begin position="165"/>
        <end position="339"/>
    </location>
</feature>
<protein>
    <submittedName>
        <fullName evidence="6">Pitrilysin family protein</fullName>
    </submittedName>
</protein>
<dbReference type="PROSITE" id="PS00143">
    <property type="entry name" value="INSULINASE"/>
    <property type="match status" value="1"/>
</dbReference>
<dbReference type="Gene3D" id="3.30.830.10">
    <property type="entry name" value="Metalloenzyme, LuxS/M16 peptidase-like"/>
    <property type="match status" value="4"/>
</dbReference>
<dbReference type="PANTHER" id="PTHR11851:SF49">
    <property type="entry name" value="MITOCHONDRIAL-PROCESSING PEPTIDASE SUBUNIT ALPHA"/>
    <property type="match status" value="1"/>
</dbReference>
<dbReference type="SUPFAM" id="SSF63411">
    <property type="entry name" value="LuxS/MPP-like metallohydrolase"/>
    <property type="match status" value="4"/>
</dbReference>
<evidence type="ECO:0000313" key="6">
    <source>
        <dbReference type="EMBL" id="WPU65212.1"/>
    </source>
</evidence>
<dbReference type="Proteomes" id="UP001324634">
    <property type="component" value="Chromosome"/>
</dbReference>
<evidence type="ECO:0000256" key="3">
    <source>
        <dbReference type="RuleBase" id="RU004447"/>
    </source>
</evidence>
<name>A0AAX4HPL2_9BACT</name>
<comment type="cofactor">
    <cofactor evidence="1">
        <name>Zn(2+)</name>
        <dbReference type="ChEBI" id="CHEBI:29105"/>
    </cofactor>
</comment>
<dbReference type="KEGG" id="psti:SOO65_00430"/>
<dbReference type="EMBL" id="CP139487">
    <property type="protein sequence ID" value="WPU65212.1"/>
    <property type="molecule type" value="Genomic_DNA"/>
</dbReference>
<dbReference type="InterPro" id="IPR001431">
    <property type="entry name" value="Pept_M16_Zn_BS"/>
</dbReference>
<dbReference type="AlphaFoldDB" id="A0AAX4HPL2"/>
<dbReference type="GO" id="GO:0046872">
    <property type="term" value="F:metal ion binding"/>
    <property type="evidence" value="ECO:0007669"/>
    <property type="project" value="InterPro"/>
</dbReference>
<evidence type="ECO:0000256" key="1">
    <source>
        <dbReference type="ARBA" id="ARBA00001947"/>
    </source>
</evidence>
<keyword evidence="7" id="KW-1185">Reference proteome</keyword>
<evidence type="ECO:0000256" key="2">
    <source>
        <dbReference type="ARBA" id="ARBA00007261"/>
    </source>
</evidence>
<evidence type="ECO:0000313" key="7">
    <source>
        <dbReference type="Proteomes" id="UP001324634"/>
    </source>
</evidence>
<dbReference type="InterPro" id="IPR007863">
    <property type="entry name" value="Peptidase_M16_C"/>
</dbReference>
<dbReference type="InterPro" id="IPR050361">
    <property type="entry name" value="MPP/UQCRC_Complex"/>
</dbReference>
<feature type="domain" description="Peptidase M16 C-terminal" evidence="5">
    <location>
        <begin position="634"/>
        <end position="784"/>
    </location>
</feature>
<organism evidence="6 7">
    <name type="scientific">Peredibacter starrii</name>
    <dbReference type="NCBI Taxonomy" id="28202"/>
    <lineage>
        <taxon>Bacteria</taxon>
        <taxon>Pseudomonadati</taxon>
        <taxon>Bdellovibrionota</taxon>
        <taxon>Bacteriovoracia</taxon>
        <taxon>Bacteriovoracales</taxon>
        <taxon>Bacteriovoracaceae</taxon>
        <taxon>Peredibacter</taxon>
    </lineage>
</organism>
<dbReference type="InterPro" id="IPR011765">
    <property type="entry name" value="Pept_M16_N"/>
</dbReference>
<dbReference type="Pfam" id="PF05193">
    <property type="entry name" value="Peptidase_M16_C"/>
    <property type="match status" value="2"/>
</dbReference>
<feature type="domain" description="Peptidase M16 N-terminal" evidence="4">
    <location>
        <begin position="17"/>
        <end position="157"/>
    </location>
</feature>
<proteinExistence type="inferred from homology"/>